<reference evidence="2" key="1">
    <citation type="submission" date="2021-07" db="EMBL/GenBank/DDBJ databases">
        <title>Shinella sp. nov., a novel member of the genus Shinella from water.</title>
        <authorList>
            <person name="Deng Y."/>
        </authorList>
    </citation>
    <scope>NUCLEOTIDE SEQUENCE</scope>
    <source>
        <strain evidence="2">CPCC 100929</strain>
    </source>
</reference>
<dbReference type="Gene3D" id="2.60.120.1440">
    <property type="match status" value="1"/>
</dbReference>
<dbReference type="EMBL" id="WHSB02000001">
    <property type="protein sequence ID" value="MCQ4628728.1"/>
    <property type="molecule type" value="Genomic_DNA"/>
</dbReference>
<protein>
    <submittedName>
        <fullName evidence="2">FecR domain-containing protein</fullName>
    </submittedName>
</protein>
<evidence type="ECO:0000313" key="3">
    <source>
        <dbReference type="Proteomes" id="UP000996601"/>
    </source>
</evidence>
<gene>
    <name evidence="2" type="ORF">GB927_001695</name>
</gene>
<evidence type="ECO:0000313" key="2">
    <source>
        <dbReference type="EMBL" id="MCQ4628728.1"/>
    </source>
</evidence>
<organism evidence="2 3">
    <name type="scientific">Shinella lacus</name>
    <dbReference type="NCBI Taxonomy" id="2654216"/>
    <lineage>
        <taxon>Bacteria</taxon>
        <taxon>Pseudomonadati</taxon>
        <taxon>Pseudomonadota</taxon>
        <taxon>Alphaproteobacteria</taxon>
        <taxon>Hyphomicrobiales</taxon>
        <taxon>Rhizobiaceae</taxon>
        <taxon>Shinella</taxon>
    </lineage>
</organism>
<name>A0ABT1R0N7_9HYPH</name>
<proteinExistence type="predicted"/>
<evidence type="ECO:0000259" key="1">
    <source>
        <dbReference type="Pfam" id="PF04773"/>
    </source>
</evidence>
<feature type="domain" description="FecR protein" evidence="1">
    <location>
        <begin position="106"/>
        <end position="196"/>
    </location>
</feature>
<sequence>MTGPATDRDRLFDEAVDHMIRLQNEPNNPVAIELAQGWRLRSPEHELAWQEAGEIFGMTGKVLDRQRKAEQGPARLSRRKLIVGGLVVATAAATAGPELIVQARADYLTSTAEIRRVVLSDGSAVTLGPESAIAFHVSERVRRADLLRGMGYFEIAEDAARAFEVGSGPVLSIGAGPSFDISIDDDFVNVGVDQGRMDVRFAGVENGEVVALLDGEWARLGGEGRAIVRGARDKAQIAAWRQGLMFADNEPIGAVVAKIARWQPGRTILANPALGRASISGAFDLSNPIAALRAVVHPYGGKVRQISPYLTIISSV</sequence>
<dbReference type="PANTHER" id="PTHR30273">
    <property type="entry name" value="PERIPLASMIC SIGNAL SENSOR AND SIGMA FACTOR ACTIVATOR FECR-RELATED"/>
    <property type="match status" value="1"/>
</dbReference>
<dbReference type="InterPro" id="IPR012373">
    <property type="entry name" value="Ferrdict_sens_TM"/>
</dbReference>
<dbReference type="InterPro" id="IPR006860">
    <property type="entry name" value="FecR"/>
</dbReference>
<dbReference type="PIRSF" id="PIRSF018266">
    <property type="entry name" value="FecR"/>
    <property type="match status" value="1"/>
</dbReference>
<comment type="caution">
    <text evidence="2">The sequence shown here is derived from an EMBL/GenBank/DDBJ whole genome shotgun (WGS) entry which is preliminary data.</text>
</comment>
<dbReference type="RefSeq" id="WP_256114793.1">
    <property type="nucleotide sequence ID" value="NZ_WHSB02000001.1"/>
</dbReference>
<keyword evidence="3" id="KW-1185">Reference proteome</keyword>
<dbReference type="Pfam" id="PF04773">
    <property type="entry name" value="FecR"/>
    <property type="match status" value="1"/>
</dbReference>
<accession>A0ABT1R0N7</accession>
<dbReference type="PANTHER" id="PTHR30273:SF2">
    <property type="entry name" value="PROTEIN FECR"/>
    <property type="match status" value="1"/>
</dbReference>
<dbReference type="Proteomes" id="UP000996601">
    <property type="component" value="Unassembled WGS sequence"/>
</dbReference>